<dbReference type="Gene3D" id="2.60.20.10">
    <property type="entry name" value="Crystallins"/>
    <property type="match status" value="2"/>
</dbReference>
<dbReference type="PANTHER" id="PTHR11818:SF55">
    <property type="entry name" value="BETA-CRYSTALLIN B1-RELATED"/>
    <property type="match status" value="1"/>
</dbReference>
<organism evidence="7 8">
    <name type="scientific">Chiloscyllium punctatum</name>
    <name type="common">Brownbanded bambooshark</name>
    <name type="synonym">Hemiscyllium punctatum</name>
    <dbReference type="NCBI Taxonomy" id="137246"/>
    <lineage>
        <taxon>Eukaryota</taxon>
        <taxon>Metazoa</taxon>
        <taxon>Chordata</taxon>
        <taxon>Craniata</taxon>
        <taxon>Vertebrata</taxon>
        <taxon>Chondrichthyes</taxon>
        <taxon>Elasmobranchii</taxon>
        <taxon>Galeomorphii</taxon>
        <taxon>Galeoidea</taxon>
        <taxon>Orectolobiformes</taxon>
        <taxon>Hemiscylliidae</taxon>
        <taxon>Chiloscyllium</taxon>
    </lineage>
</organism>
<keyword evidence="3" id="KW-0273">Eye lens protein</keyword>
<dbReference type="FunFam" id="2.60.20.10:FF:000002">
    <property type="entry name" value="Crystallin, beta B2"/>
    <property type="match status" value="1"/>
</dbReference>
<evidence type="ECO:0000256" key="3">
    <source>
        <dbReference type="ARBA" id="ARBA00022613"/>
    </source>
</evidence>
<comment type="function">
    <text evidence="1">Crystallins are the dominant structural components of the vertebrate eye lens.</text>
</comment>
<dbReference type="AlphaFoldDB" id="A0A401SC63"/>
<dbReference type="PRINTS" id="PR01367">
    <property type="entry name" value="BGCRYSTALLIN"/>
</dbReference>
<dbReference type="GO" id="GO:0007601">
    <property type="term" value="P:visual perception"/>
    <property type="evidence" value="ECO:0007669"/>
    <property type="project" value="TreeGrafter"/>
</dbReference>
<comment type="subunit">
    <text evidence="5">Homo/heterodimer, or complexes of higher-order. The structure of beta-crystallin oligomers seems to be stabilized through interactions between the N-terminal arms.</text>
</comment>
<dbReference type="SUPFAM" id="SSF49695">
    <property type="entry name" value="gamma-Crystallin-like"/>
    <property type="match status" value="1"/>
</dbReference>
<protein>
    <recommendedName>
        <fullName evidence="6">Beta/gamma crystallin 'Greek key' domain-containing protein</fullName>
    </recommendedName>
</protein>
<dbReference type="InterPro" id="IPR001064">
    <property type="entry name" value="Beta/gamma_crystallin"/>
</dbReference>
<dbReference type="SMART" id="SM00247">
    <property type="entry name" value="XTALbg"/>
    <property type="match status" value="2"/>
</dbReference>
<reference evidence="7 8" key="1">
    <citation type="journal article" date="2018" name="Nat. Ecol. Evol.">
        <title>Shark genomes provide insights into elasmobranch evolution and the origin of vertebrates.</title>
        <authorList>
            <person name="Hara Y"/>
            <person name="Yamaguchi K"/>
            <person name="Onimaru K"/>
            <person name="Kadota M"/>
            <person name="Koyanagi M"/>
            <person name="Keeley SD"/>
            <person name="Tatsumi K"/>
            <person name="Tanaka K"/>
            <person name="Motone F"/>
            <person name="Kageyama Y"/>
            <person name="Nozu R"/>
            <person name="Adachi N"/>
            <person name="Nishimura O"/>
            <person name="Nakagawa R"/>
            <person name="Tanegashima C"/>
            <person name="Kiyatake I"/>
            <person name="Matsumoto R"/>
            <person name="Murakumo K"/>
            <person name="Nishida K"/>
            <person name="Terakita A"/>
            <person name="Kuratani S"/>
            <person name="Sato K"/>
            <person name="Hyodo S Kuraku.S."/>
        </authorList>
    </citation>
    <scope>NUCLEOTIDE SEQUENCE [LARGE SCALE GENOMIC DNA]</scope>
</reference>
<dbReference type="PROSITE" id="PS50915">
    <property type="entry name" value="CRYSTALLIN_BETA_GAMMA"/>
    <property type="match status" value="3"/>
</dbReference>
<evidence type="ECO:0000256" key="5">
    <source>
        <dbReference type="ARBA" id="ARBA00025922"/>
    </source>
</evidence>
<evidence type="ECO:0000259" key="6">
    <source>
        <dbReference type="PROSITE" id="PS50915"/>
    </source>
</evidence>
<feature type="domain" description="Beta/gamma crystallin 'Greek key'" evidence="6">
    <location>
        <begin position="69"/>
        <end position="113"/>
    </location>
</feature>
<dbReference type="Proteomes" id="UP000287033">
    <property type="component" value="Unassembled WGS sequence"/>
</dbReference>
<proteinExistence type="inferred from homology"/>
<dbReference type="InterPro" id="IPR050252">
    <property type="entry name" value="Beta/Gamma-Crystallin"/>
</dbReference>
<sequence>MSEKASRTTPKSERKELQPRPLEGSVSNYRVCIFEQENFQGRCKEFSGECMNLCDSGFERVGSIRIDCGPWVFYEQARFCGEMFVLERGEYPRWDSWSNSHRSEYIMSFRPVLVDSEQHKICLYEMAEFKGRKMEIVDNDVPSLYSYGFTNRVGSASVVCGTWVGYQYPGYRGYQYVFEKNDYRHWNQWGGRKPEIQSIRRIRDGQWHKVGCFV</sequence>
<dbReference type="InterPro" id="IPR011024">
    <property type="entry name" value="G_crystallin-like"/>
</dbReference>
<dbReference type="PANTHER" id="PTHR11818">
    <property type="entry name" value="BETA/GAMMA CRYSTALLIN"/>
    <property type="match status" value="1"/>
</dbReference>
<dbReference type="GO" id="GO:0005212">
    <property type="term" value="F:structural constituent of eye lens"/>
    <property type="evidence" value="ECO:0007669"/>
    <property type="project" value="UniProtKB-KW"/>
</dbReference>
<dbReference type="OrthoDB" id="5411518at2759"/>
<dbReference type="Pfam" id="PF00030">
    <property type="entry name" value="Crystall"/>
    <property type="match status" value="2"/>
</dbReference>
<dbReference type="FunFam" id="2.60.20.10:FF:000005">
    <property type="entry name" value="Crystallin, beta B1"/>
    <property type="match status" value="1"/>
</dbReference>
<feature type="domain" description="Beta/gamma crystallin 'Greek key'" evidence="6">
    <location>
        <begin position="29"/>
        <end position="68"/>
    </location>
</feature>
<comment type="similarity">
    <text evidence="2">Belongs to the beta/gamma-crystallin family.</text>
</comment>
<evidence type="ECO:0000313" key="8">
    <source>
        <dbReference type="Proteomes" id="UP000287033"/>
    </source>
</evidence>
<accession>A0A401SC63</accession>
<evidence type="ECO:0000256" key="1">
    <source>
        <dbReference type="ARBA" id="ARBA00003689"/>
    </source>
</evidence>
<gene>
    <name evidence="7" type="ORF">chiPu_0006359</name>
</gene>
<dbReference type="EMBL" id="BEZZ01000184">
    <property type="protein sequence ID" value="GCC27933.1"/>
    <property type="molecule type" value="Genomic_DNA"/>
</dbReference>
<feature type="domain" description="Beta/gamma crystallin 'Greek key'" evidence="6">
    <location>
        <begin position="161"/>
        <end position="203"/>
    </location>
</feature>
<comment type="caution">
    <text evidence="7">The sequence shown here is derived from an EMBL/GenBank/DDBJ whole genome shotgun (WGS) entry which is preliminary data.</text>
</comment>
<evidence type="ECO:0000313" key="7">
    <source>
        <dbReference type="EMBL" id="GCC27933.1"/>
    </source>
</evidence>
<evidence type="ECO:0000256" key="2">
    <source>
        <dbReference type="ARBA" id="ARBA00009646"/>
    </source>
</evidence>
<dbReference type="OMA" id="CVNVCDM"/>
<keyword evidence="4" id="KW-0677">Repeat</keyword>
<name>A0A401SC63_CHIPU</name>
<dbReference type="GO" id="GO:0002088">
    <property type="term" value="P:lens development in camera-type eye"/>
    <property type="evidence" value="ECO:0007669"/>
    <property type="project" value="TreeGrafter"/>
</dbReference>
<evidence type="ECO:0000256" key="4">
    <source>
        <dbReference type="ARBA" id="ARBA00022737"/>
    </source>
</evidence>
<keyword evidence="8" id="KW-1185">Reference proteome</keyword>